<reference evidence="2" key="1">
    <citation type="submission" date="2019-11" db="EMBL/GenBank/DDBJ databases">
        <title>Leishmania tarentolae CDS.</title>
        <authorList>
            <person name="Goto Y."/>
            <person name="Yamagishi J."/>
        </authorList>
    </citation>
    <scope>NUCLEOTIDE SEQUENCE [LARGE SCALE GENOMIC DNA]</scope>
    <source>
        <strain evidence="2">Parrot Tar II</strain>
    </source>
</reference>
<dbReference type="AlphaFoldDB" id="A0A640KBA3"/>
<feature type="compositionally biased region" description="Low complexity" evidence="1">
    <location>
        <begin position="546"/>
        <end position="571"/>
    </location>
</feature>
<feature type="compositionally biased region" description="Basic and acidic residues" evidence="1">
    <location>
        <begin position="348"/>
        <end position="359"/>
    </location>
</feature>
<dbReference type="EMBL" id="BLBS01000017">
    <property type="protein sequence ID" value="GET86940.1"/>
    <property type="molecule type" value="Genomic_DNA"/>
</dbReference>
<comment type="caution">
    <text evidence="2">The sequence shown here is derived from an EMBL/GenBank/DDBJ whole genome shotgun (WGS) entry which is preliminary data.</text>
</comment>
<sequence>MPRNRASSSGGGKGCGRYAAVVEKGENAWKREWSSFMSGVTLKRLRDGTSSVALKASADIERQLVAREASSSSSPIAAAQDHANNVEVNDDGIPVGMIASHASFSYLFSSPAERRAEREARERAELERRQAHKRELMARKDPLSVLSKHQRAMHDAELRGLQLEGMTRKELRSFLHLTVTEAQRRAEAQSREFKLHDLMDEKLAWYQQGPHPIDLIAEKLVRRKAEKKAKQLGLKYNYLAPHPSWLAKRAQRRRESLLVGLGKRLIFSERVTGEDVDGGPAVSTSKVMVTDPLHHVTVPLSEMGRLLRQNVSASPSAAAAADASVEAAAGSSNDDEVREGKGADEEGVQHLGGEVDHGQRGHVTATQKKAVPASSTVPRAGGGSSMCPGKYASAEAGDNGIDKDAAHVRLRDEVVLHDPSRIATSWVRSVARNRVTALAIQQMNRTTNFLSSELVKGPSLRQEDALRDNDLPPRGLSAAPVAEVATALASSSKRTAAASTQSCAAGKDRKRVRVAGGEGEDFEGRRRRRGVEASASELQTKEPRCTAAPSAHPHAVHASTASVKSAAAAAPRKAKAVKRAQEARRQKTASEPQI</sequence>
<gene>
    <name evidence="2" type="ORF">LtaPh_1308000</name>
</gene>
<evidence type="ECO:0000256" key="1">
    <source>
        <dbReference type="SAM" id="MobiDB-lite"/>
    </source>
</evidence>
<name>A0A640KBA3_LEITA</name>
<dbReference type="Proteomes" id="UP000419144">
    <property type="component" value="Unassembled WGS sequence"/>
</dbReference>
<organism evidence="2 3">
    <name type="scientific">Leishmania tarentolae</name>
    <name type="common">Sauroleishmania tarentolae</name>
    <dbReference type="NCBI Taxonomy" id="5689"/>
    <lineage>
        <taxon>Eukaryota</taxon>
        <taxon>Discoba</taxon>
        <taxon>Euglenozoa</taxon>
        <taxon>Kinetoplastea</taxon>
        <taxon>Metakinetoplastina</taxon>
        <taxon>Trypanosomatida</taxon>
        <taxon>Trypanosomatidae</taxon>
        <taxon>Leishmaniinae</taxon>
        <taxon>Leishmania</taxon>
        <taxon>lizard Leishmania</taxon>
    </lineage>
</organism>
<evidence type="ECO:0000313" key="2">
    <source>
        <dbReference type="EMBL" id="GET86940.1"/>
    </source>
</evidence>
<feature type="region of interest" description="Disordered" evidence="1">
    <location>
        <begin position="348"/>
        <end position="388"/>
    </location>
</feature>
<dbReference type="VEuPathDB" id="TriTrypDB:LtaPh_1308000"/>
<proteinExistence type="predicted"/>
<protein>
    <submittedName>
        <fullName evidence="2">Uncharacterized protein</fullName>
    </submittedName>
</protein>
<accession>A0A640KBA3</accession>
<feature type="region of interest" description="Disordered" evidence="1">
    <location>
        <begin position="489"/>
        <end position="594"/>
    </location>
</feature>
<dbReference type="OrthoDB" id="265807at2759"/>
<feature type="compositionally biased region" description="Low complexity" evidence="1">
    <location>
        <begin position="489"/>
        <end position="502"/>
    </location>
</feature>
<evidence type="ECO:0000313" key="3">
    <source>
        <dbReference type="Proteomes" id="UP000419144"/>
    </source>
</evidence>
<keyword evidence="3" id="KW-1185">Reference proteome</keyword>